<dbReference type="InterPro" id="IPR029044">
    <property type="entry name" value="Nucleotide-diphossugar_trans"/>
</dbReference>
<gene>
    <name evidence="1" type="ORF">RY831_00485</name>
</gene>
<dbReference type="RefSeq" id="WP_326504373.1">
    <property type="nucleotide sequence ID" value="NZ_JAWIIV010000001.1"/>
</dbReference>
<evidence type="ECO:0000313" key="2">
    <source>
        <dbReference type="Proteomes" id="UP001352263"/>
    </source>
</evidence>
<dbReference type="NCBIfam" id="TIGR04282">
    <property type="entry name" value="glyco_like_cofC"/>
    <property type="match status" value="1"/>
</dbReference>
<evidence type="ECO:0000313" key="1">
    <source>
        <dbReference type="EMBL" id="MEC4717618.1"/>
    </source>
</evidence>
<organism evidence="1 2">
    <name type="scientific">Noviherbaspirillum album</name>
    <dbReference type="NCBI Taxonomy" id="3080276"/>
    <lineage>
        <taxon>Bacteria</taxon>
        <taxon>Pseudomonadati</taxon>
        <taxon>Pseudomonadota</taxon>
        <taxon>Betaproteobacteria</taxon>
        <taxon>Burkholderiales</taxon>
        <taxon>Oxalobacteraceae</taxon>
        <taxon>Noviherbaspirillum</taxon>
    </lineage>
</organism>
<dbReference type="Pfam" id="PF09837">
    <property type="entry name" value="DUF2064"/>
    <property type="match status" value="1"/>
</dbReference>
<protein>
    <submittedName>
        <fullName evidence="1">TIGR04282 family arsenosugar biosynthesis glycosyltransferase</fullName>
    </submittedName>
</protein>
<comment type="caution">
    <text evidence="1">The sequence shown here is derived from an EMBL/GenBank/DDBJ whole genome shotgun (WGS) entry which is preliminary data.</text>
</comment>
<reference evidence="1 2" key="1">
    <citation type="submission" date="2023-10" db="EMBL/GenBank/DDBJ databases">
        <title>Noviherbaspirillum sp. CPCC 100848 genome assembly.</title>
        <authorList>
            <person name="Li X.Y."/>
            <person name="Fang X.M."/>
        </authorList>
    </citation>
    <scope>NUCLEOTIDE SEQUENCE [LARGE SCALE GENOMIC DNA]</scope>
    <source>
        <strain evidence="1 2">CPCC 100848</strain>
    </source>
</reference>
<dbReference type="EMBL" id="JAWIIV010000001">
    <property type="protein sequence ID" value="MEC4717618.1"/>
    <property type="molecule type" value="Genomic_DNA"/>
</dbReference>
<dbReference type="Gene3D" id="3.90.550.10">
    <property type="entry name" value="Spore Coat Polysaccharide Biosynthesis Protein SpsA, Chain A"/>
    <property type="match status" value="1"/>
</dbReference>
<proteinExistence type="predicted"/>
<name>A0ABU6J2D5_9BURK</name>
<sequence length="204" mass="21454">MKTECAVIVFAKAPVPGYAKTRLIPALGPAGAAALATRMLHETLARAAEARIGPVELCCAPDTANPVLMEAARSYGATLTSQGEGDLGHRMHRALARGLQVASSALVIGTDCPGLGVRELRAAAQYLADHRAVFAPAADGGYVLVGMSSLYPALFEDIAWSTDKVMSQTRARLETLGLVAAELPVMHDVDTAEDLAHVPQEWLP</sequence>
<dbReference type="Proteomes" id="UP001352263">
    <property type="component" value="Unassembled WGS sequence"/>
</dbReference>
<accession>A0ABU6J2D5</accession>
<keyword evidence="2" id="KW-1185">Reference proteome</keyword>
<dbReference type="PANTHER" id="PTHR36529">
    <property type="entry name" value="SLL1095 PROTEIN"/>
    <property type="match status" value="1"/>
</dbReference>
<dbReference type="InterPro" id="IPR018641">
    <property type="entry name" value="Trfase_1_rSAM/seldom-assoc"/>
</dbReference>
<dbReference type="PANTHER" id="PTHR36529:SF1">
    <property type="entry name" value="GLYCOSYLTRANSFERASE"/>
    <property type="match status" value="1"/>
</dbReference>
<dbReference type="SUPFAM" id="SSF53448">
    <property type="entry name" value="Nucleotide-diphospho-sugar transferases"/>
    <property type="match status" value="1"/>
</dbReference>